<feature type="transmembrane region" description="Helical" evidence="6">
    <location>
        <begin position="90"/>
        <end position="111"/>
    </location>
</feature>
<dbReference type="PANTHER" id="PTHR31548">
    <property type="entry name" value="CLARIN"/>
    <property type="match status" value="1"/>
</dbReference>
<evidence type="ECO:0000256" key="6">
    <source>
        <dbReference type="SAM" id="Phobius"/>
    </source>
</evidence>
<gene>
    <name evidence="7" type="ORF">ASZ78_014956</name>
</gene>
<dbReference type="GO" id="GO:0007605">
    <property type="term" value="P:sensory perception of sound"/>
    <property type="evidence" value="ECO:0007669"/>
    <property type="project" value="UniProtKB-ARBA"/>
</dbReference>
<keyword evidence="5 6" id="KW-0472">Membrane</keyword>
<name>A0A226N5T5_CALSU</name>
<dbReference type="AlphaFoldDB" id="A0A226N5T5"/>
<dbReference type="Proteomes" id="UP000198323">
    <property type="component" value="Unassembled WGS sequence"/>
</dbReference>
<dbReference type="PANTHER" id="PTHR31548:SF3">
    <property type="entry name" value="CLARIN-3"/>
    <property type="match status" value="1"/>
</dbReference>
<keyword evidence="3 6" id="KW-0812">Transmembrane</keyword>
<protein>
    <recommendedName>
        <fullName evidence="9">Clarin 3</fullName>
    </recommendedName>
</protein>
<comment type="subcellular location">
    <subcellularLocation>
        <location evidence="1">Membrane</location>
        <topology evidence="1">Multi-pass membrane protein</topology>
    </subcellularLocation>
</comment>
<dbReference type="OrthoDB" id="9450082at2759"/>
<dbReference type="STRING" id="9009.A0A226N5T5"/>
<accession>A0A226N5T5</accession>
<organism evidence="7 8">
    <name type="scientific">Callipepla squamata</name>
    <name type="common">Scaled quail</name>
    <dbReference type="NCBI Taxonomy" id="9009"/>
    <lineage>
        <taxon>Eukaryota</taxon>
        <taxon>Metazoa</taxon>
        <taxon>Chordata</taxon>
        <taxon>Craniata</taxon>
        <taxon>Vertebrata</taxon>
        <taxon>Euteleostomi</taxon>
        <taxon>Archelosauria</taxon>
        <taxon>Archosauria</taxon>
        <taxon>Dinosauria</taxon>
        <taxon>Saurischia</taxon>
        <taxon>Theropoda</taxon>
        <taxon>Coelurosauria</taxon>
        <taxon>Aves</taxon>
        <taxon>Neognathae</taxon>
        <taxon>Galloanserae</taxon>
        <taxon>Galliformes</taxon>
        <taxon>Odontophoridae</taxon>
        <taxon>Callipepla</taxon>
    </lineage>
</organism>
<comment type="caution">
    <text evidence="7">The sequence shown here is derived from an EMBL/GenBank/DDBJ whole genome shotgun (WGS) entry which is preliminary data.</text>
</comment>
<evidence type="ECO:0000256" key="2">
    <source>
        <dbReference type="ARBA" id="ARBA00005787"/>
    </source>
</evidence>
<dbReference type="Gene3D" id="1.20.140.150">
    <property type="match status" value="1"/>
</dbReference>
<evidence type="ECO:0000313" key="7">
    <source>
        <dbReference type="EMBL" id="OXB62944.1"/>
    </source>
</evidence>
<evidence type="ECO:0008006" key="9">
    <source>
        <dbReference type="Google" id="ProtNLM"/>
    </source>
</evidence>
<sequence>MPTRQKTLMYGGAFLTSVASFVIICVVLGTQGWMNSEISFSGRNSTTTTVSLTFGLFQVTCAQVISAGLQLSDSNFPVAEGLSSNGTKGINTAIIVLLVLTLLSSLLSSGFTCTNTVSSPYQTFLGPIGVYTWNAISGILTLLVMILFPVNIEGNDMSMELAIKCIAVSLTHTRSEHWYDYSYWILLPSIILNIVTIIIIYFYDHARYSKKKEQERPIENASKDVILF</sequence>
<dbReference type="InterPro" id="IPR026748">
    <property type="entry name" value="Clarin"/>
</dbReference>
<keyword evidence="8" id="KW-1185">Reference proteome</keyword>
<feature type="transmembrane region" description="Helical" evidence="6">
    <location>
        <begin position="131"/>
        <end position="150"/>
    </location>
</feature>
<evidence type="ECO:0000256" key="5">
    <source>
        <dbReference type="ARBA" id="ARBA00023136"/>
    </source>
</evidence>
<proteinExistence type="inferred from homology"/>
<keyword evidence="4 6" id="KW-1133">Transmembrane helix</keyword>
<evidence type="ECO:0000256" key="3">
    <source>
        <dbReference type="ARBA" id="ARBA00022692"/>
    </source>
</evidence>
<evidence type="ECO:0000256" key="4">
    <source>
        <dbReference type="ARBA" id="ARBA00022989"/>
    </source>
</evidence>
<feature type="transmembrane region" description="Helical" evidence="6">
    <location>
        <begin position="181"/>
        <end position="203"/>
    </location>
</feature>
<dbReference type="EMBL" id="MCFN01000190">
    <property type="protein sequence ID" value="OXB62944.1"/>
    <property type="molecule type" value="Genomic_DNA"/>
</dbReference>
<evidence type="ECO:0000256" key="1">
    <source>
        <dbReference type="ARBA" id="ARBA00004141"/>
    </source>
</evidence>
<feature type="transmembrane region" description="Helical" evidence="6">
    <location>
        <begin position="7"/>
        <end position="29"/>
    </location>
</feature>
<dbReference type="Pfam" id="PF25807">
    <property type="entry name" value="Clarin-2"/>
    <property type="match status" value="1"/>
</dbReference>
<reference evidence="7 8" key="1">
    <citation type="submission" date="2016-07" db="EMBL/GenBank/DDBJ databases">
        <title>Disparate Historic Effective Population Sizes Predicted by Modern Levels of Genome Diversity for the Scaled Quail (Callipepla squamata) and the Northern Bobwhite (Colinus virginianus): Inferences from First and Second Generation Draft Genome Assemblies for Sympatric New World Quail.</title>
        <authorList>
            <person name="Oldeschulte D.L."/>
            <person name="Halley Y.A."/>
            <person name="Bhattarai E.K."/>
            <person name="Brashear W.A."/>
            <person name="Hill J."/>
            <person name="Metz R.P."/>
            <person name="Johnson C.D."/>
            <person name="Rollins D."/>
            <person name="Peterson M.J."/>
            <person name="Bickhart D.M."/>
            <person name="Decker J.E."/>
            <person name="Seabury C.M."/>
        </authorList>
    </citation>
    <scope>NUCLEOTIDE SEQUENCE [LARGE SCALE GENOMIC DNA]</scope>
    <source>
        <strain evidence="7 8">Texas</strain>
        <tissue evidence="7">Leg muscle</tissue>
    </source>
</reference>
<evidence type="ECO:0000313" key="8">
    <source>
        <dbReference type="Proteomes" id="UP000198323"/>
    </source>
</evidence>
<comment type="similarity">
    <text evidence="2">Belongs to the clarin family.</text>
</comment>
<dbReference type="GO" id="GO:0016020">
    <property type="term" value="C:membrane"/>
    <property type="evidence" value="ECO:0007669"/>
    <property type="project" value="UniProtKB-SubCell"/>
</dbReference>